<proteinExistence type="predicted"/>
<dbReference type="EMBL" id="FR824171">
    <property type="protein sequence ID" value="CCA21543.1"/>
    <property type="molecule type" value="Genomic_DNA"/>
</dbReference>
<evidence type="ECO:0000313" key="1">
    <source>
        <dbReference type="EMBL" id="CCA21543.1"/>
    </source>
</evidence>
<gene>
    <name evidence="1" type="primary">AlNc14C126G6811</name>
    <name evidence="1" type="ORF">ALNC14_076860</name>
</gene>
<sequence length="138" mass="15210">MGETLGTHCFLGFQEDNSCYGSYAHDGYRLQECKQGRGSPNGKRCMDPVASGEELRGKLSHRQIVSFSLKKMTRRLNLLESGGARRGHIKAAWLAHNSAMETEILTLSAQQQAGPTKKHKIVDVAGRLFTRGQLHGIS</sequence>
<protein>
    <submittedName>
        <fullName evidence="1">AlNc14C126G6811 protein</fullName>
    </submittedName>
</protein>
<reference evidence="1" key="1">
    <citation type="journal article" date="2011" name="PLoS Biol.">
        <title>Gene gain and loss during evolution of obligate parasitism in the white rust pathogen of Arabidopsis thaliana.</title>
        <authorList>
            <person name="Kemen E."/>
            <person name="Gardiner A."/>
            <person name="Schultz-Larsen T."/>
            <person name="Kemen A.C."/>
            <person name="Balmuth A.L."/>
            <person name="Robert-Seilaniantz A."/>
            <person name="Bailey K."/>
            <person name="Holub E."/>
            <person name="Studholme D.J."/>
            <person name="Maclean D."/>
            <person name="Jones J.D."/>
        </authorList>
    </citation>
    <scope>NUCLEOTIDE SEQUENCE</scope>
</reference>
<organism evidence="1">
    <name type="scientific">Albugo laibachii Nc14</name>
    <dbReference type="NCBI Taxonomy" id="890382"/>
    <lineage>
        <taxon>Eukaryota</taxon>
        <taxon>Sar</taxon>
        <taxon>Stramenopiles</taxon>
        <taxon>Oomycota</taxon>
        <taxon>Peronosporomycetes</taxon>
        <taxon>Albuginales</taxon>
        <taxon>Albuginaceae</taxon>
        <taxon>Albugo</taxon>
    </lineage>
</organism>
<dbReference type="HOGENOM" id="CLU_1858957_0_0_1"/>
<accession>F0WJU1</accession>
<name>F0WJU1_9STRA</name>
<reference evidence="1" key="2">
    <citation type="submission" date="2011-02" db="EMBL/GenBank/DDBJ databases">
        <authorList>
            <person name="MacLean D."/>
        </authorList>
    </citation>
    <scope>NUCLEOTIDE SEQUENCE</scope>
</reference>
<dbReference type="AlphaFoldDB" id="F0WJU1"/>